<sequence length="148" mass="16813">MIEKRNLTAIMSKKYIILNALCIKYKDVSKNRAFLLAAILSLPVIKMTTNSKLVLKTQNYLSVWLGAAKTINMMKITDYFKKPQFSSNCAHEIGIINLGPTESENIDYQMKVLDSDATTIYQNNNFMDLDSLADSLILPMRTTLIIRI</sequence>
<reference evidence="2" key="1">
    <citation type="submission" date="2022-11" db="UniProtKB">
        <authorList>
            <consortium name="WormBaseParasite"/>
        </authorList>
    </citation>
    <scope>IDENTIFICATION</scope>
</reference>
<evidence type="ECO:0000313" key="2">
    <source>
        <dbReference type="WBParaSite" id="nRc.2.0.1.t44163-RA"/>
    </source>
</evidence>
<dbReference type="Proteomes" id="UP000887565">
    <property type="component" value="Unplaced"/>
</dbReference>
<dbReference type="AlphaFoldDB" id="A0A915KYZ4"/>
<name>A0A915KYZ4_ROMCU</name>
<dbReference type="WBParaSite" id="nRc.2.0.1.t44163-RA">
    <property type="protein sequence ID" value="nRc.2.0.1.t44163-RA"/>
    <property type="gene ID" value="nRc.2.0.1.g44163"/>
</dbReference>
<accession>A0A915KYZ4</accession>
<proteinExistence type="predicted"/>
<keyword evidence="1" id="KW-1185">Reference proteome</keyword>
<protein>
    <submittedName>
        <fullName evidence="2">Uncharacterized protein</fullName>
    </submittedName>
</protein>
<organism evidence="1 2">
    <name type="scientific">Romanomermis culicivorax</name>
    <name type="common">Nematode worm</name>
    <dbReference type="NCBI Taxonomy" id="13658"/>
    <lineage>
        <taxon>Eukaryota</taxon>
        <taxon>Metazoa</taxon>
        <taxon>Ecdysozoa</taxon>
        <taxon>Nematoda</taxon>
        <taxon>Enoplea</taxon>
        <taxon>Dorylaimia</taxon>
        <taxon>Mermithida</taxon>
        <taxon>Mermithoidea</taxon>
        <taxon>Mermithidae</taxon>
        <taxon>Romanomermis</taxon>
    </lineage>
</organism>
<evidence type="ECO:0000313" key="1">
    <source>
        <dbReference type="Proteomes" id="UP000887565"/>
    </source>
</evidence>